<evidence type="ECO:0000256" key="1">
    <source>
        <dbReference type="SAM" id="Phobius"/>
    </source>
</evidence>
<proteinExistence type="predicted"/>
<evidence type="ECO:0000313" key="2">
    <source>
        <dbReference type="EMBL" id="GAN12297.1"/>
    </source>
</evidence>
<comment type="caution">
    <text evidence="2">The sequence shown here is derived from an EMBL/GenBank/DDBJ whole genome shotgun (WGS) entry which is preliminary data.</text>
</comment>
<name>A0A0C9N874_SPHPI</name>
<reference evidence="2 3" key="1">
    <citation type="submission" date="2014-08" db="EMBL/GenBank/DDBJ databases">
        <title>Whole genome shotgun sequence of Sphingomonas paucimobilis NBRC 13935.</title>
        <authorList>
            <person name="Hosoyama A."/>
            <person name="Hashimoto M."/>
            <person name="Hosoyama Y."/>
            <person name="Noguchi M."/>
            <person name="Uohara A."/>
            <person name="Ohji S."/>
            <person name="Katano-Makiyama Y."/>
            <person name="Ichikawa N."/>
            <person name="Kimura A."/>
            <person name="Yamazoe A."/>
            <person name="Fujita N."/>
        </authorList>
    </citation>
    <scope>NUCLEOTIDE SEQUENCE [LARGE SCALE GENOMIC DNA]</scope>
    <source>
        <strain evidence="2 3">NBRC 13935</strain>
    </source>
</reference>
<evidence type="ECO:0000313" key="3">
    <source>
        <dbReference type="Proteomes" id="UP000032025"/>
    </source>
</evidence>
<accession>A0A0C9N874</accession>
<keyword evidence="1" id="KW-0812">Transmembrane</keyword>
<dbReference type="GeneID" id="78526530"/>
<dbReference type="AlphaFoldDB" id="A0A0C9N874"/>
<feature type="transmembrane region" description="Helical" evidence="1">
    <location>
        <begin position="25"/>
        <end position="42"/>
    </location>
</feature>
<dbReference type="Proteomes" id="UP000032025">
    <property type="component" value="Unassembled WGS sequence"/>
</dbReference>
<keyword evidence="3" id="KW-1185">Reference proteome</keyword>
<organism evidence="2 3">
    <name type="scientific">Sphingomonas paucimobilis NBRC 13935</name>
    <dbReference type="NCBI Taxonomy" id="1219050"/>
    <lineage>
        <taxon>Bacteria</taxon>
        <taxon>Pseudomonadati</taxon>
        <taxon>Pseudomonadota</taxon>
        <taxon>Alphaproteobacteria</taxon>
        <taxon>Sphingomonadales</taxon>
        <taxon>Sphingomonadaceae</taxon>
        <taxon>Sphingomonas</taxon>
    </lineage>
</organism>
<dbReference type="RefSeq" id="WP_126053099.1">
    <property type="nucleotide sequence ID" value="NZ_BBJS01000007.1"/>
</dbReference>
<keyword evidence="1" id="KW-1133">Transmembrane helix</keyword>
<protein>
    <submittedName>
        <fullName evidence="2">DNA, contig: SP607</fullName>
    </submittedName>
</protein>
<gene>
    <name evidence="2" type="ORF">SP6_07_00830</name>
</gene>
<dbReference type="EMBL" id="BBJS01000007">
    <property type="protein sequence ID" value="GAN12297.1"/>
    <property type="molecule type" value="Genomic_DNA"/>
</dbReference>
<sequence>MAAWALLPFVTLLFLVDRPSTLADLAGLAGFLLEAGWIWFVFKRRAIKKRHWTEPTRYSDQNEGY</sequence>
<keyword evidence="1" id="KW-0472">Membrane</keyword>